<evidence type="ECO:0000313" key="1">
    <source>
        <dbReference type="EMBL" id="QXJ21262.1"/>
    </source>
</evidence>
<protein>
    <submittedName>
        <fullName evidence="1">Uncharacterized protein</fullName>
    </submittedName>
</protein>
<sequence length="172" mass="18019">MIAGYYRDVLLDPGGGVAWDGGVRRNVIVADCRRLLTGFLHGAGTTAGGITGLQVGKGDPAWDRPPGPPPATAGQAALVDRHPFTVPRASLRVDYLTGSTVTSAPTNRLQIVATLGPGVPAWPDADHTDATLREFGLVGVLDGATVLIDYVIHPAIPRDPASTLQRTVWLVL</sequence>
<name>A0ABX8QU52_9ACTN</name>
<evidence type="ECO:0000313" key="2">
    <source>
        <dbReference type="Proteomes" id="UP001049518"/>
    </source>
</evidence>
<keyword evidence="2" id="KW-1185">Reference proteome</keyword>
<organism evidence="1 2">
    <name type="scientific">Actinomadura graeca</name>
    <dbReference type="NCBI Taxonomy" id="2750812"/>
    <lineage>
        <taxon>Bacteria</taxon>
        <taxon>Bacillati</taxon>
        <taxon>Actinomycetota</taxon>
        <taxon>Actinomycetes</taxon>
        <taxon>Streptosporangiales</taxon>
        <taxon>Thermomonosporaceae</taxon>
        <taxon>Actinomadura</taxon>
    </lineage>
</organism>
<dbReference type="RefSeq" id="WP_231334405.1">
    <property type="nucleotide sequence ID" value="NZ_CP059572.1"/>
</dbReference>
<accession>A0ABX8QU52</accession>
<dbReference type="EMBL" id="CP059572">
    <property type="protein sequence ID" value="QXJ21262.1"/>
    <property type="molecule type" value="Genomic_DNA"/>
</dbReference>
<dbReference type="Proteomes" id="UP001049518">
    <property type="component" value="Chromosome"/>
</dbReference>
<reference evidence="1" key="1">
    <citation type="submission" date="2020-07" db="EMBL/GenBank/DDBJ databases">
        <authorList>
            <person name="Tarantini F.S."/>
            <person name="Hong K.W."/>
            <person name="Chan K.G."/>
        </authorList>
    </citation>
    <scope>NUCLEOTIDE SEQUENCE</scope>
    <source>
        <strain evidence="1">32-07</strain>
    </source>
</reference>
<gene>
    <name evidence="1" type="ORF">AGRA3207_002099</name>
</gene>
<proteinExistence type="predicted"/>